<feature type="transmembrane region" description="Helical" evidence="11">
    <location>
        <begin position="118"/>
        <end position="135"/>
    </location>
</feature>
<keyword evidence="4" id="KW-0997">Cell inner membrane</keyword>
<organism evidence="12 13">
    <name type="scientific">Psychromicrobium silvestre</name>
    <dbReference type="NCBI Taxonomy" id="1645614"/>
    <lineage>
        <taxon>Bacteria</taxon>
        <taxon>Bacillati</taxon>
        <taxon>Actinomycetota</taxon>
        <taxon>Actinomycetes</taxon>
        <taxon>Micrococcales</taxon>
        <taxon>Micrococcaceae</taxon>
        <taxon>Psychromicrobium</taxon>
    </lineage>
</organism>
<name>A0A7Y9LVQ0_9MICC</name>
<evidence type="ECO:0000256" key="5">
    <source>
        <dbReference type="ARBA" id="ARBA00022597"/>
    </source>
</evidence>
<evidence type="ECO:0000256" key="3">
    <source>
        <dbReference type="ARBA" id="ARBA00022475"/>
    </source>
</evidence>
<keyword evidence="6 11" id="KW-0812">Transmembrane</keyword>
<keyword evidence="7 11" id="KW-1133">Transmembrane helix</keyword>
<gene>
    <name evidence="12" type="ORF">FHU41_002696</name>
</gene>
<feature type="transmembrane region" description="Helical" evidence="11">
    <location>
        <begin position="12"/>
        <end position="31"/>
    </location>
</feature>
<proteinExistence type="predicted"/>
<comment type="subcellular location">
    <subcellularLocation>
        <location evidence="1">Cell membrane</location>
        <topology evidence="1">Multi-pass membrane protein</topology>
    </subcellularLocation>
</comment>
<dbReference type="RefSeq" id="WP_179390101.1">
    <property type="nucleotide sequence ID" value="NZ_JACBYQ010000002.1"/>
</dbReference>
<dbReference type="Proteomes" id="UP000521748">
    <property type="component" value="Unassembled WGS sequence"/>
</dbReference>
<dbReference type="Pfam" id="PF02653">
    <property type="entry name" value="BPD_transp_2"/>
    <property type="match status" value="1"/>
</dbReference>
<protein>
    <recommendedName>
        <fullName evidence="10">Xylose transport system permease protein XylH</fullName>
    </recommendedName>
</protein>
<comment type="caution">
    <text evidence="12">The sequence shown here is derived from an EMBL/GenBank/DDBJ whole genome shotgun (WGS) entry which is preliminary data.</text>
</comment>
<feature type="transmembrane region" description="Helical" evidence="11">
    <location>
        <begin position="348"/>
        <end position="377"/>
    </location>
</feature>
<comment type="function">
    <text evidence="9">Part of the binding-protein-dependent transport system for D-xylose. Probably responsible for the translocation of the substrate across the membrane.</text>
</comment>
<feature type="transmembrane region" description="Helical" evidence="11">
    <location>
        <begin position="234"/>
        <end position="253"/>
    </location>
</feature>
<evidence type="ECO:0000256" key="9">
    <source>
        <dbReference type="ARBA" id="ARBA00035611"/>
    </source>
</evidence>
<keyword evidence="13" id="KW-1185">Reference proteome</keyword>
<dbReference type="GO" id="GO:0005886">
    <property type="term" value="C:plasma membrane"/>
    <property type="evidence" value="ECO:0007669"/>
    <property type="project" value="UniProtKB-SubCell"/>
</dbReference>
<dbReference type="InterPro" id="IPR001851">
    <property type="entry name" value="ABC_transp_permease"/>
</dbReference>
<keyword evidence="2" id="KW-0813">Transport</keyword>
<evidence type="ECO:0000313" key="13">
    <source>
        <dbReference type="Proteomes" id="UP000521748"/>
    </source>
</evidence>
<feature type="transmembrane region" description="Helical" evidence="11">
    <location>
        <begin position="95"/>
        <end position="112"/>
    </location>
</feature>
<dbReference type="PANTHER" id="PTHR32196:SF32">
    <property type="entry name" value="XYLOSE TRANSPORT SYSTEM PERMEASE PROTEIN XYLH"/>
    <property type="match status" value="1"/>
</dbReference>
<dbReference type="AlphaFoldDB" id="A0A7Y9LVQ0"/>
<feature type="transmembrane region" description="Helical" evidence="11">
    <location>
        <begin position="67"/>
        <end position="88"/>
    </location>
</feature>
<sequence length="447" mass="46886">MNNVKQIFGGNLRQFGMIGALVILILLFQVLHGMRLDDAYNGMNFFNFFPRAWDGFLDGRMLTPVNMINLVNGNAYILILAIGMVLVIIAGHIDLSVGSVAAFVGIVVALVIQDWGVPWWLGIIIGLALGALIGAWQGFWVAVVGIPAFIVTLAGMLLFRGLNQAIGHSATVPVPEEIQFLGGGFLPEGGPDTGFNNLTLLLGLLGIAAVIFGELRSRSNSVKIGSTVPPLWVTVTRIGLVGVVIIYATYLFATGNKGTSFPFSGVILGILVLIYAFVSSKTILGRHVYAVGGNKHAAELSGVKSRKINFLVIMNMSILAAVAAMVFIGRAGASGPGDGTGWELDAIAAVFIGGAAVSGGVGTVIGSMIGGLVMAVLNQGLQLIGMGADMTQVIKGLVLLIAVAIDVYNKSQGRPSIIGLMMKNTNRKEKVGLQSPTEQVPVETSTK</sequence>
<dbReference type="GO" id="GO:0022857">
    <property type="term" value="F:transmembrane transporter activity"/>
    <property type="evidence" value="ECO:0007669"/>
    <property type="project" value="InterPro"/>
</dbReference>
<keyword evidence="5 12" id="KW-0762">Sugar transport</keyword>
<accession>A0A7Y9LVQ0</accession>
<evidence type="ECO:0000313" key="12">
    <source>
        <dbReference type="EMBL" id="NYE96446.1"/>
    </source>
</evidence>
<reference evidence="12 13" key="1">
    <citation type="submission" date="2020-07" db="EMBL/GenBank/DDBJ databases">
        <title>Sequencing the genomes of 1000 actinobacteria strains.</title>
        <authorList>
            <person name="Klenk H.-P."/>
        </authorList>
    </citation>
    <scope>NUCLEOTIDE SEQUENCE [LARGE SCALE GENOMIC DNA]</scope>
    <source>
        <strain evidence="12 13">DSM 102047</strain>
    </source>
</reference>
<evidence type="ECO:0000256" key="8">
    <source>
        <dbReference type="ARBA" id="ARBA00023136"/>
    </source>
</evidence>
<evidence type="ECO:0000256" key="1">
    <source>
        <dbReference type="ARBA" id="ARBA00004651"/>
    </source>
</evidence>
<dbReference type="PANTHER" id="PTHR32196">
    <property type="entry name" value="ABC TRANSPORTER PERMEASE PROTEIN YPHD-RELATED-RELATED"/>
    <property type="match status" value="1"/>
</dbReference>
<feature type="transmembrane region" description="Helical" evidence="11">
    <location>
        <begin position="308"/>
        <end position="328"/>
    </location>
</feature>
<keyword evidence="8 11" id="KW-0472">Membrane</keyword>
<evidence type="ECO:0000256" key="7">
    <source>
        <dbReference type="ARBA" id="ARBA00022989"/>
    </source>
</evidence>
<dbReference type="EMBL" id="JACBYQ010000002">
    <property type="protein sequence ID" value="NYE96446.1"/>
    <property type="molecule type" value="Genomic_DNA"/>
</dbReference>
<evidence type="ECO:0000256" key="4">
    <source>
        <dbReference type="ARBA" id="ARBA00022519"/>
    </source>
</evidence>
<evidence type="ECO:0000256" key="11">
    <source>
        <dbReference type="SAM" id="Phobius"/>
    </source>
</evidence>
<feature type="transmembrane region" description="Helical" evidence="11">
    <location>
        <begin position="195"/>
        <end position="213"/>
    </location>
</feature>
<feature type="transmembrane region" description="Helical" evidence="11">
    <location>
        <begin position="140"/>
        <end position="159"/>
    </location>
</feature>
<feature type="transmembrane region" description="Helical" evidence="11">
    <location>
        <begin position="259"/>
        <end position="278"/>
    </location>
</feature>
<keyword evidence="3" id="KW-1003">Cell membrane</keyword>
<evidence type="ECO:0000256" key="2">
    <source>
        <dbReference type="ARBA" id="ARBA00022448"/>
    </source>
</evidence>
<evidence type="ECO:0000256" key="10">
    <source>
        <dbReference type="ARBA" id="ARBA00035686"/>
    </source>
</evidence>
<dbReference type="CDD" id="cd06579">
    <property type="entry name" value="TM_PBP1_transp_AraH_like"/>
    <property type="match status" value="1"/>
</dbReference>
<evidence type="ECO:0000256" key="6">
    <source>
        <dbReference type="ARBA" id="ARBA00022692"/>
    </source>
</evidence>